<dbReference type="VEuPathDB" id="AmoebaDB:NAEGRDRAFT_80956"/>
<proteinExistence type="predicted"/>
<feature type="region of interest" description="Disordered" evidence="1">
    <location>
        <begin position="33"/>
        <end position="71"/>
    </location>
</feature>
<evidence type="ECO:0000256" key="2">
    <source>
        <dbReference type="SAM" id="Phobius"/>
    </source>
</evidence>
<dbReference type="RefSeq" id="XP_002673382.1">
    <property type="nucleotide sequence ID" value="XM_002673336.1"/>
</dbReference>
<dbReference type="OrthoDB" id="10256072at2759"/>
<dbReference type="OMA" id="IRENEYF"/>
<dbReference type="KEGG" id="ngr:NAEGRDRAFT_80956"/>
<keyword evidence="2" id="KW-0472">Membrane</keyword>
<dbReference type="GeneID" id="8854623"/>
<protein>
    <submittedName>
        <fullName evidence="3">Uncharacterized protein</fullName>
    </submittedName>
</protein>
<sequence>MINIGKEHFRMLGTSNAKLLSRMFENDQEQQAYEREKERLFRQQQQQQQEQKQEEYSEYNTQSNQQESSGPSTIVTGVVFTCIWYGIKYLLEKAQVTIRENEYFEWMSKGNFNEDDLSATDEARIVSLLTDIKTLLKERIAMEEFYNQNFVKNIFKLSLSKNNNLSEPALELMSLIFKAGSPPRLAETFYKASTQTKEFNIIRIVIDNIKAFQSTSAHISFEELAALASKSSREVSTADRFQKSPDMNQTRAIVLREKRSLSLLSHFFANKHLLQHFLEDETYKNDITNMFTKGNDLEKFVALICVNGIVLSSLTKSRMKPLSESNPKLVDAMNLASSRVGDQYFKHHVAVIGKYIDGMNENSLVVQLRAPNSTNLVGSALVSFVCYLHLKHQRGITIPKAVFRGATLFAYSIYYSTYQKNLCNFLSDRTHKKNHDQPLQLYNSLWNQSEYNTVLLNGILWAVAFTVVGNWFAIAPLILF</sequence>
<reference evidence="3 4" key="1">
    <citation type="journal article" date="2010" name="Cell">
        <title>The genome of Naegleria gruberi illuminates early eukaryotic versatility.</title>
        <authorList>
            <person name="Fritz-Laylin L.K."/>
            <person name="Prochnik S.E."/>
            <person name="Ginger M.L."/>
            <person name="Dacks J.B."/>
            <person name="Carpenter M.L."/>
            <person name="Field M.C."/>
            <person name="Kuo A."/>
            <person name="Paredez A."/>
            <person name="Chapman J."/>
            <person name="Pham J."/>
            <person name="Shu S."/>
            <person name="Neupane R."/>
            <person name="Cipriano M."/>
            <person name="Mancuso J."/>
            <person name="Tu H."/>
            <person name="Salamov A."/>
            <person name="Lindquist E."/>
            <person name="Shapiro H."/>
            <person name="Lucas S."/>
            <person name="Grigoriev I.V."/>
            <person name="Cande W.Z."/>
            <person name="Fulton C."/>
            <person name="Rokhsar D.S."/>
            <person name="Dawson S.C."/>
        </authorList>
    </citation>
    <scope>NUCLEOTIDE SEQUENCE [LARGE SCALE GENOMIC DNA]</scope>
    <source>
        <strain evidence="3 4">NEG-M</strain>
    </source>
</reference>
<gene>
    <name evidence="3" type="ORF">NAEGRDRAFT_80956</name>
</gene>
<organism evidence="4">
    <name type="scientific">Naegleria gruberi</name>
    <name type="common">Amoeba</name>
    <dbReference type="NCBI Taxonomy" id="5762"/>
    <lineage>
        <taxon>Eukaryota</taxon>
        <taxon>Discoba</taxon>
        <taxon>Heterolobosea</taxon>
        <taxon>Tetramitia</taxon>
        <taxon>Eutetramitia</taxon>
        <taxon>Vahlkampfiidae</taxon>
        <taxon>Naegleria</taxon>
    </lineage>
</organism>
<accession>D2VRA8</accession>
<feature type="transmembrane region" description="Helical" evidence="2">
    <location>
        <begin position="459"/>
        <end position="479"/>
    </location>
</feature>
<evidence type="ECO:0000313" key="3">
    <source>
        <dbReference type="EMBL" id="EFC40638.1"/>
    </source>
</evidence>
<name>D2VRA8_NAEGR</name>
<keyword evidence="2" id="KW-1133">Transmembrane helix</keyword>
<feature type="compositionally biased region" description="Polar residues" evidence="1">
    <location>
        <begin position="58"/>
        <end position="71"/>
    </location>
</feature>
<evidence type="ECO:0000313" key="4">
    <source>
        <dbReference type="Proteomes" id="UP000006671"/>
    </source>
</evidence>
<evidence type="ECO:0000256" key="1">
    <source>
        <dbReference type="SAM" id="MobiDB-lite"/>
    </source>
</evidence>
<dbReference type="AlphaFoldDB" id="D2VRA8"/>
<keyword evidence="2" id="KW-0812">Transmembrane</keyword>
<dbReference type="Proteomes" id="UP000006671">
    <property type="component" value="Unassembled WGS sequence"/>
</dbReference>
<dbReference type="InParanoid" id="D2VRA8"/>
<dbReference type="EMBL" id="GG738891">
    <property type="protein sequence ID" value="EFC40638.1"/>
    <property type="molecule type" value="Genomic_DNA"/>
</dbReference>
<keyword evidence="4" id="KW-1185">Reference proteome</keyword>